<feature type="compositionally biased region" description="Basic and acidic residues" evidence="6">
    <location>
        <begin position="557"/>
        <end position="571"/>
    </location>
</feature>
<feature type="transmembrane region" description="Helical" evidence="7">
    <location>
        <begin position="369"/>
        <end position="387"/>
    </location>
</feature>
<feature type="transmembrane region" description="Helical" evidence="7">
    <location>
        <begin position="394"/>
        <end position="414"/>
    </location>
</feature>
<dbReference type="InterPro" id="IPR005829">
    <property type="entry name" value="Sugar_transporter_CS"/>
</dbReference>
<accession>A0ABD3FF86</accession>
<comment type="caution">
    <text evidence="9">The sequence shown here is derived from an EMBL/GenBank/DDBJ whole genome shotgun (WGS) entry which is preliminary data.</text>
</comment>
<evidence type="ECO:0000313" key="10">
    <source>
        <dbReference type="Proteomes" id="UP001632037"/>
    </source>
</evidence>
<dbReference type="SUPFAM" id="SSF103473">
    <property type="entry name" value="MFS general substrate transporter"/>
    <property type="match status" value="1"/>
</dbReference>
<dbReference type="PROSITE" id="PS50850">
    <property type="entry name" value="MFS"/>
    <property type="match status" value="1"/>
</dbReference>
<keyword evidence="4 7" id="KW-1133">Transmembrane helix</keyword>
<dbReference type="Gene3D" id="1.20.1250.20">
    <property type="entry name" value="MFS general substrate transporter like domains"/>
    <property type="match status" value="1"/>
</dbReference>
<evidence type="ECO:0000256" key="2">
    <source>
        <dbReference type="ARBA" id="ARBA00022448"/>
    </source>
</evidence>
<evidence type="ECO:0000256" key="6">
    <source>
        <dbReference type="SAM" id="MobiDB-lite"/>
    </source>
</evidence>
<dbReference type="PROSITE" id="PS00217">
    <property type="entry name" value="SUGAR_TRANSPORT_2"/>
    <property type="match status" value="1"/>
</dbReference>
<comment type="subcellular location">
    <subcellularLocation>
        <location evidence="1">Membrane</location>
        <topology evidence="1">Multi-pass membrane protein</topology>
    </subcellularLocation>
</comment>
<dbReference type="Pfam" id="PF00083">
    <property type="entry name" value="Sugar_tr"/>
    <property type="match status" value="1"/>
</dbReference>
<dbReference type="Proteomes" id="UP001632037">
    <property type="component" value="Unassembled WGS sequence"/>
</dbReference>
<dbReference type="InterPro" id="IPR036259">
    <property type="entry name" value="MFS_trans_sf"/>
</dbReference>
<feature type="domain" description="Major facilitator superfamily (MFS) profile" evidence="8">
    <location>
        <begin position="52"/>
        <end position="510"/>
    </location>
</feature>
<feature type="transmembrane region" description="Helical" evidence="7">
    <location>
        <begin position="118"/>
        <end position="136"/>
    </location>
</feature>
<evidence type="ECO:0000256" key="5">
    <source>
        <dbReference type="ARBA" id="ARBA00023136"/>
    </source>
</evidence>
<evidence type="ECO:0000313" key="9">
    <source>
        <dbReference type="EMBL" id="KAL3664936.1"/>
    </source>
</evidence>
<feature type="transmembrane region" description="Helical" evidence="7">
    <location>
        <begin position="89"/>
        <end position="111"/>
    </location>
</feature>
<protein>
    <recommendedName>
        <fullName evidence="8">Major facilitator superfamily (MFS) profile domain-containing protein</fullName>
    </recommendedName>
</protein>
<keyword evidence="5 7" id="KW-0472">Membrane</keyword>
<evidence type="ECO:0000259" key="8">
    <source>
        <dbReference type="PROSITE" id="PS50850"/>
    </source>
</evidence>
<name>A0ABD3FF86_9STRA</name>
<keyword evidence="10" id="KW-1185">Reference proteome</keyword>
<dbReference type="PANTHER" id="PTHR23511">
    <property type="entry name" value="SYNAPTIC VESICLE GLYCOPROTEIN 2"/>
    <property type="match status" value="1"/>
</dbReference>
<dbReference type="PANTHER" id="PTHR23511:SF34">
    <property type="entry name" value="SYNAPTIC VESICLE GLYCOPROTEIN 2"/>
    <property type="match status" value="1"/>
</dbReference>
<organism evidence="9 10">
    <name type="scientific">Phytophthora oleae</name>
    <dbReference type="NCBI Taxonomy" id="2107226"/>
    <lineage>
        <taxon>Eukaryota</taxon>
        <taxon>Sar</taxon>
        <taxon>Stramenopiles</taxon>
        <taxon>Oomycota</taxon>
        <taxon>Peronosporomycetes</taxon>
        <taxon>Peronosporales</taxon>
        <taxon>Peronosporaceae</taxon>
        <taxon>Phytophthora</taxon>
    </lineage>
</organism>
<dbReference type="InterPro" id="IPR005828">
    <property type="entry name" value="MFS_sugar_transport-like"/>
</dbReference>
<sequence>MGSRMSSQSAVPVKTWGSPDENLVLVDDVKALKQAVHDEMELIGCGFHQHRVVTILGFGNVADAVEILAIGYILTVYEDSEGEMTSWESSLLTAAVFVGMLCGGLVGGVAGDLYGRKPVLLTTLAINAIAAFLSAFSPNIYWLIFFRAMAGLGVGGVVASLFALCLEHVPVSARGRYVTILCSFWMFGAVLTAGTAWVMLGKYSNGERILELSWRWFAGVVGLPSFTCFILALWYVPESPHFLASKGDAQGATTVLQYIHRVHQSGRHIQLKFTTEDNADDEKDTKMARKMEGGGRLEVSRSEPDNSHSAVCSRESFRVIARLFERPNAGPTLLLMLCGFSLSFGSYGLSTWITKLFESAGLENPFENAFLFAGANLPGNVISLYLIDIIGRQRLLSGSLFMSGFCALLFAFNIEGSKTVIVLVSCLFNACTTAAWNGFGVLSAENFPQELRTTGISVVNGSNRVAAITAQFVNGFLMGPPPHLEGLLLVTTTVMCTGGFASRWIAHGGDDDVDAISKSDSCEDAEADPEGSPILRDHEGEHAGLIRHDVLFHEKKHSPEREVKDGAEVGGKKLVQRAAIERPSFSD</sequence>
<proteinExistence type="predicted"/>
<feature type="transmembrane region" description="Helical" evidence="7">
    <location>
        <begin position="142"/>
        <end position="166"/>
    </location>
</feature>
<gene>
    <name evidence="9" type="ORF">V7S43_010113</name>
</gene>
<feature type="transmembrane region" description="Helical" evidence="7">
    <location>
        <begin position="332"/>
        <end position="349"/>
    </location>
</feature>
<keyword evidence="3 7" id="KW-0812">Transmembrane</keyword>
<reference evidence="9 10" key="1">
    <citation type="submission" date="2024-09" db="EMBL/GenBank/DDBJ databases">
        <title>Genome sequencing and assembly of Phytophthora oleae, isolate VK10A, causative agent of rot of olive drupes.</title>
        <authorList>
            <person name="Conti Taguali S."/>
            <person name="Riolo M."/>
            <person name="La Spada F."/>
            <person name="Cacciola S.O."/>
            <person name="Dionisio G."/>
        </authorList>
    </citation>
    <scope>NUCLEOTIDE SEQUENCE [LARGE SCALE GENOMIC DNA]</scope>
    <source>
        <strain evidence="9 10">VK10A</strain>
    </source>
</reference>
<dbReference type="AlphaFoldDB" id="A0ABD3FF86"/>
<dbReference type="InterPro" id="IPR020846">
    <property type="entry name" value="MFS_dom"/>
</dbReference>
<evidence type="ECO:0000256" key="7">
    <source>
        <dbReference type="SAM" id="Phobius"/>
    </source>
</evidence>
<feature type="region of interest" description="Disordered" evidence="6">
    <location>
        <begin position="557"/>
        <end position="587"/>
    </location>
</feature>
<evidence type="ECO:0000256" key="1">
    <source>
        <dbReference type="ARBA" id="ARBA00004141"/>
    </source>
</evidence>
<feature type="transmembrane region" description="Helical" evidence="7">
    <location>
        <begin position="52"/>
        <end position="77"/>
    </location>
</feature>
<evidence type="ECO:0000256" key="4">
    <source>
        <dbReference type="ARBA" id="ARBA00022989"/>
    </source>
</evidence>
<keyword evidence="2" id="KW-0813">Transport</keyword>
<dbReference type="GO" id="GO:0016020">
    <property type="term" value="C:membrane"/>
    <property type="evidence" value="ECO:0007669"/>
    <property type="project" value="UniProtKB-SubCell"/>
</dbReference>
<feature type="transmembrane region" description="Helical" evidence="7">
    <location>
        <begin position="420"/>
        <end position="442"/>
    </location>
</feature>
<dbReference type="EMBL" id="JBIMZQ010000022">
    <property type="protein sequence ID" value="KAL3664936.1"/>
    <property type="molecule type" value="Genomic_DNA"/>
</dbReference>
<feature type="transmembrane region" description="Helical" evidence="7">
    <location>
        <begin position="178"/>
        <end position="200"/>
    </location>
</feature>
<feature type="transmembrane region" description="Helical" evidence="7">
    <location>
        <begin position="212"/>
        <end position="236"/>
    </location>
</feature>
<evidence type="ECO:0000256" key="3">
    <source>
        <dbReference type="ARBA" id="ARBA00022692"/>
    </source>
</evidence>